<name>A0A937G214_9BACT</name>
<dbReference type="InterPro" id="IPR003661">
    <property type="entry name" value="HisK_dim/P_dom"/>
</dbReference>
<reference evidence="5" key="1">
    <citation type="submission" date="2021-01" db="EMBL/GenBank/DDBJ databases">
        <title>Fulvivirga kasyanovii gen. nov., sp nov., a novel member of the phylum Bacteroidetes isolated from seawater in a mussel farm.</title>
        <authorList>
            <person name="Zhao L.-H."/>
            <person name="Wang Z.-J."/>
        </authorList>
    </citation>
    <scope>NUCLEOTIDE SEQUENCE</scope>
    <source>
        <strain evidence="5">29W222</strain>
    </source>
</reference>
<evidence type="ECO:0000256" key="1">
    <source>
        <dbReference type="ARBA" id="ARBA00000085"/>
    </source>
</evidence>
<gene>
    <name evidence="5" type="ORF">JMN32_19965</name>
</gene>
<dbReference type="Gene3D" id="3.30.450.40">
    <property type="match status" value="1"/>
</dbReference>
<organism evidence="5 6">
    <name type="scientific">Fulvivirga marina</name>
    <dbReference type="NCBI Taxonomy" id="2494733"/>
    <lineage>
        <taxon>Bacteria</taxon>
        <taxon>Pseudomonadati</taxon>
        <taxon>Bacteroidota</taxon>
        <taxon>Cytophagia</taxon>
        <taxon>Cytophagales</taxon>
        <taxon>Fulvivirgaceae</taxon>
        <taxon>Fulvivirga</taxon>
    </lineage>
</organism>
<dbReference type="PANTHER" id="PTHR43547">
    <property type="entry name" value="TWO-COMPONENT HISTIDINE KINASE"/>
    <property type="match status" value="1"/>
</dbReference>
<proteinExistence type="predicted"/>
<accession>A0A937G214</accession>
<protein>
    <recommendedName>
        <fullName evidence="2">histidine kinase</fullName>
        <ecNumber evidence="2">2.7.13.3</ecNumber>
    </recommendedName>
</protein>
<dbReference type="Proteomes" id="UP000614216">
    <property type="component" value="Unassembled WGS sequence"/>
</dbReference>
<dbReference type="AlphaFoldDB" id="A0A937G214"/>
<feature type="domain" description="Histidine kinase" evidence="4">
    <location>
        <begin position="190"/>
        <end position="368"/>
    </location>
</feature>
<dbReference type="SUPFAM" id="SSF47384">
    <property type="entry name" value="Homodimeric domain of signal transducing histidine kinase"/>
    <property type="match status" value="1"/>
</dbReference>
<evidence type="ECO:0000256" key="2">
    <source>
        <dbReference type="ARBA" id="ARBA00012438"/>
    </source>
</evidence>
<dbReference type="SUPFAM" id="SSF55781">
    <property type="entry name" value="GAF domain-like"/>
    <property type="match status" value="1"/>
</dbReference>
<keyword evidence="6" id="KW-1185">Reference proteome</keyword>
<dbReference type="Pfam" id="PF01590">
    <property type="entry name" value="GAF"/>
    <property type="match status" value="1"/>
</dbReference>
<dbReference type="InterPro" id="IPR005467">
    <property type="entry name" value="His_kinase_dom"/>
</dbReference>
<dbReference type="SUPFAM" id="SSF55874">
    <property type="entry name" value="ATPase domain of HSP90 chaperone/DNA topoisomerase II/histidine kinase"/>
    <property type="match status" value="1"/>
</dbReference>
<evidence type="ECO:0000256" key="3">
    <source>
        <dbReference type="ARBA" id="ARBA00022553"/>
    </source>
</evidence>
<evidence type="ECO:0000313" key="5">
    <source>
        <dbReference type="EMBL" id="MBL6448598.1"/>
    </source>
</evidence>
<dbReference type="GO" id="GO:0000155">
    <property type="term" value="F:phosphorelay sensor kinase activity"/>
    <property type="evidence" value="ECO:0007669"/>
    <property type="project" value="InterPro"/>
</dbReference>
<dbReference type="PROSITE" id="PS50109">
    <property type="entry name" value="HIS_KIN"/>
    <property type="match status" value="1"/>
</dbReference>
<keyword evidence="5" id="KW-0808">Transferase</keyword>
<dbReference type="SMART" id="SM00388">
    <property type="entry name" value="HisKA"/>
    <property type="match status" value="1"/>
</dbReference>
<dbReference type="Gene3D" id="1.10.287.130">
    <property type="match status" value="1"/>
</dbReference>
<sequence>MDSSKTEKEQLLALTNNLKSIQRLTTTHFTDFKELISSYLKVGLQIFNMKIGIVSKINDAEYLVCNCISQIQQIESGTIFPLEGTYCREVVKTNSVIGLPHVGLLKEMKTHPVYINMKLESYISAPIYVDEVLFGTLNFSSTQPRKYGFSEHERDLIAMMANAIGAFLMLEKKEKDLYNSNDRMKRLVGYVAHDLRAPLSNIKTLTSFIDSNEYADIIEMIRASSARALEFVHTILETAAMGSGKIKLNMASHDFSALFKERCEYYKSFKNDKELNWELEVEEGITLEADKDRMLQVFDNLLSNCTKYTPYGGQVTATLKSLNNSHVKVELSNTVDELVSSNGFDIKHKVGFGQEIINEILKLHHSDGLKLHVKDNTYHACFELK</sequence>
<comment type="caution">
    <text evidence="5">The sequence shown here is derived from an EMBL/GenBank/DDBJ whole genome shotgun (WGS) entry which is preliminary data.</text>
</comment>
<keyword evidence="3" id="KW-0597">Phosphoprotein</keyword>
<dbReference type="InterPro" id="IPR003018">
    <property type="entry name" value="GAF"/>
</dbReference>
<dbReference type="CDD" id="cd00082">
    <property type="entry name" value="HisKA"/>
    <property type="match status" value="1"/>
</dbReference>
<dbReference type="Pfam" id="PF00512">
    <property type="entry name" value="HisKA"/>
    <property type="match status" value="1"/>
</dbReference>
<dbReference type="RefSeq" id="WP_202858133.1">
    <property type="nucleotide sequence ID" value="NZ_JAEUGD010000064.1"/>
</dbReference>
<dbReference type="InterPro" id="IPR036097">
    <property type="entry name" value="HisK_dim/P_sf"/>
</dbReference>
<dbReference type="PANTHER" id="PTHR43547:SF2">
    <property type="entry name" value="HYBRID SIGNAL TRANSDUCTION HISTIDINE KINASE C"/>
    <property type="match status" value="1"/>
</dbReference>
<dbReference type="Gene3D" id="3.30.565.10">
    <property type="entry name" value="Histidine kinase-like ATPase, C-terminal domain"/>
    <property type="match status" value="1"/>
</dbReference>
<dbReference type="EC" id="2.7.13.3" evidence="2"/>
<dbReference type="EMBL" id="JAEUGD010000064">
    <property type="protein sequence ID" value="MBL6448598.1"/>
    <property type="molecule type" value="Genomic_DNA"/>
</dbReference>
<evidence type="ECO:0000313" key="6">
    <source>
        <dbReference type="Proteomes" id="UP000614216"/>
    </source>
</evidence>
<keyword evidence="5" id="KW-0418">Kinase</keyword>
<comment type="catalytic activity">
    <reaction evidence="1">
        <text>ATP + protein L-histidine = ADP + protein N-phospho-L-histidine.</text>
        <dbReference type="EC" id="2.7.13.3"/>
    </reaction>
</comment>
<dbReference type="InterPro" id="IPR036890">
    <property type="entry name" value="HATPase_C_sf"/>
</dbReference>
<dbReference type="InterPro" id="IPR029016">
    <property type="entry name" value="GAF-like_dom_sf"/>
</dbReference>
<evidence type="ECO:0000259" key="4">
    <source>
        <dbReference type="PROSITE" id="PS50109"/>
    </source>
</evidence>